<dbReference type="EMBL" id="CAJHJG010000146">
    <property type="protein sequence ID" value="CAD6898063.1"/>
    <property type="molecule type" value="Genomic_DNA"/>
</dbReference>
<dbReference type="Pfam" id="PF10471">
    <property type="entry name" value="ANAPC_CDC26"/>
    <property type="match status" value="1"/>
</dbReference>
<evidence type="ECO:0000313" key="3">
    <source>
        <dbReference type="EMBL" id="CAD6898063.1"/>
    </source>
</evidence>
<keyword evidence="1" id="KW-0833">Ubl conjugation pathway</keyword>
<dbReference type="Proteomes" id="UP000077671">
    <property type="component" value="Unassembled WGS sequence"/>
</dbReference>
<comment type="caution">
    <text evidence="4">The sequence shown here is derived from an EMBL/GenBank/DDBJ whole genome shotgun (WGS) entry which is preliminary data.</text>
</comment>
<organism evidence="4 5">
    <name type="scientific">Tilletia caries</name>
    <name type="common">wheat bunt fungus</name>
    <dbReference type="NCBI Taxonomy" id="13290"/>
    <lineage>
        <taxon>Eukaryota</taxon>
        <taxon>Fungi</taxon>
        <taxon>Dikarya</taxon>
        <taxon>Basidiomycota</taxon>
        <taxon>Ustilaginomycotina</taxon>
        <taxon>Exobasidiomycetes</taxon>
        <taxon>Tilletiales</taxon>
        <taxon>Tilletiaceae</taxon>
        <taxon>Tilletia</taxon>
    </lineage>
</organism>
<dbReference type="InterPro" id="IPR018860">
    <property type="entry name" value="APC_suCDC26"/>
</dbReference>
<dbReference type="EMBL" id="LWDD02000328">
    <property type="protein sequence ID" value="KAE8261720.1"/>
    <property type="molecule type" value="Genomic_DNA"/>
</dbReference>
<feature type="region of interest" description="Disordered" evidence="2">
    <location>
        <begin position="53"/>
        <end position="128"/>
    </location>
</feature>
<evidence type="ECO:0000256" key="1">
    <source>
        <dbReference type="ARBA" id="ARBA00022786"/>
    </source>
</evidence>
<protein>
    <submittedName>
        <fullName evidence="4">Uncharacterized protein</fullName>
    </submittedName>
</protein>
<reference evidence="4" key="1">
    <citation type="submission" date="2016-04" db="EMBL/GenBank/DDBJ databases">
        <authorList>
            <person name="Nguyen H.D."/>
            <person name="Kesanakurti P."/>
            <person name="Cullis J."/>
            <person name="Levesque C.A."/>
            <person name="Hambleton S."/>
        </authorList>
    </citation>
    <scope>NUCLEOTIDE SEQUENCE</scope>
    <source>
        <strain evidence="4">DAOMC 238032</strain>
    </source>
</reference>
<accession>A0A177UID7</accession>
<sequence length="128" mass="13936">MIRRPPTQLSLSLAEVDEMRAARARAQAEAAEQQQPQAMAGVQSDRVPFAGSVVPDQRSQQVSVVGETQHAYESSQFQSQGTSAGSSTQVQDWFAGGAAGQQGETRREILERERRALPPDQRITGNRS</sequence>
<evidence type="ECO:0000313" key="4">
    <source>
        <dbReference type="EMBL" id="KAE8261720.1"/>
    </source>
</evidence>
<evidence type="ECO:0000313" key="5">
    <source>
        <dbReference type="Proteomes" id="UP000077671"/>
    </source>
</evidence>
<evidence type="ECO:0000313" key="6">
    <source>
        <dbReference type="Proteomes" id="UP000836402"/>
    </source>
</evidence>
<name>A0A177UID7_9BASI</name>
<reference evidence="4" key="2">
    <citation type="journal article" date="2019" name="IMA Fungus">
        <title>Genome sequencing and comparison of five Tilletia species to identify candidate genes for the detection of regulated species infecting wheat.</title>
        <authorList>
            <person name="Nguyen H.D.T."/>
            <person name="Sultana T."/>
            <person name="Kesanakurti P."/>
            <person name="Hambleton S."/>
        </authorList>
    </citation>
    <scope>NUCLEOTIDE SEQUENCE</scope>
    <source>
        <strain evidence="4">DAOMC 238032</strain>
    </source>
</reference>
<dbReference type="GO" id="GO:0005680">
    <property type="term" value="C:anaphase-promoting complex"/>
    <property type="evidence" value="ECO:0007669"/>
    <property type="project" value="InterPro"/>
</dbReference>
<feature type="compositionally biased region" description="Basic and acidic residues" evidence="2">
    <location>
        <begin position="104"/>
        <end position="117"/>
    </location>
</feature>
<reference evidence="3" key="3">
    <citation type="submission" date="2020-10" db="EMBL/GenBank/DDBJ databases">
        <authorList>
            <person name="Sedaghatjoo S."/>
        </authorList>
    </citation>
    <scope>NUCLEOTIDE SEQUENCE</scope>
    <source>
        <strain evidence="3">AZH3</strain>
    </source>
</reference>
<feature type="compositionally biased region" description="Low complexity" evidence="2">
    <location>
        <begin position="74"/>
        <end position="91"/>
    </location>
</feature>
<evidence type="ECO:0000256" key="2">
    <source>
        <dbReference type="SAM" id="MobiDB-lite"/>
    </source>
</evidence>
<dbReference type="Proteomes" id="UP000836402">
    <property type="component" value="Unassembled WGS sequence"/>
</dbReference>
<dbReference type="AlphaFoldDB" id="A0A177UID7"/>
<proteinExistence type="predicted"/>
<gene>
    <name evidence="4" type="ORF">A4X03_0g3020</name>
    <name evidence="3" type="ORF">JKIAZH3_G9278</name>
</gene>
<dbReference type="GO" id="GO:0031145">
    <property type="term" value="P:anaphase-promoting complex-dependent catabolic process"/>
    <property type="evidence" value="ECO:0007669"/>
    <property type="project" value="InterPro"/>
</dbReference>
<keyword evidence="6" id="KW-1185">Reference proteome</keyword>